<evidence type="ECO:0000313" key="2">
    <source>
        <dbReference type="EMBL" id="XCG63519.1"/>
    </source>
</evidence>
<proteinExistence type="predicted"/>
<feature type="transmembrane region" description="Helical" evidence="1">
    <location>
        <begin position="207"/>
        <end position="226"/>
    </location>
</feature>
<organism evidence="2">
    <name type="scientific">Nakamurella sp. A5-74</name>
    <dbReference type="NCBI Taxonomy" id="3158264"/>
    <lineage>
        <taxon>Bacteria</taxon>
        <taxon>Bacillati</taxon>
        <taxon>Actinomycetota</taxon>
        <taxon>Actinomycetes</taxon>
        <taxon>Nakamurellales</taxon>
        <taxon>Nakamurellaceae</taxon>
        <taxon>Nakamurella</taxon>
    </lineage>
</organism>
<dbReference type="Pfam" id="PF06197">
    <property type="entry name" value="DUF998"/>
    <property type="match status" value="1"/>
</dbReference>
<reference evidence="2" key="1">
    <citation type="submission" date="2024-05" db="EMBL/GenBank/DDBJ databases">
        <authorList>
            <person name="Cai S.Y."/>
            <person name="Jin L.M."/>
            <person name="Li H.R."/>
        </authorList>
    </citation>
    <scope>NUCLEOTIDE SEQUENCE</scope>
    <source>
        <strain evidence="2">A5-74</strain>
    </source>
</reference>
<dbReference type="AlphaFoldDB" id="A0AAU8DMW5"/>
<feature type="transmembrane region" description="Helical" evidence="1">
    <location>
        <begin position="179"/>
        <end position="201"/>
    </location>
</feature>
<keyword evidence="1" id="KW-1133">Transmembrane helix</keyword>
<feature type="transmembrane region" description="Helical" evidence="1">
    <location>
        <begin position="73"/>
        <end position="94"/>
    </location>
</feature>
<keyword evidence="1" id="KW-0812">Transmembrane</keyword>
<feature type="transmembrane region" description="Helical" evidence="1">
    <location>
        <begin position="106"/>
        <end position="126"/>
    </location>
</feature>
<dbReference type="RefSeq" id="WP_353649134.1">
    <property type="nucleotide sequence ID" value="NZ_CP159218.1"/>
</dbReference>
<protein>
    <submittedName>
        <fullName evidence="2">DUF998 domain-containing protein</fullName>
    </submittedName>
</protein>
<evidence type="ECO:0000256" key="1">
    <source>
        <dbReference type="SAM" id="Phobius"/>
    </source>
</evidence>
<feature type="transmembrane region" description="Helical" evidence="1">
    <location>
        <begin position="146"/>
        <end position="167"/>
    </location>
</feature>
<name>A0AAU8DMW5_9ACTN</name>
<accession>A0AAU8DMW5</accession>
<feature type="transmembrane region" description="Helical" evidence="1">
    <location>
        <begin position="32"/>
        <end position="53"/>
    </location>
</feature>
<dbReference type="EMBL" id="CP159218">
    <property type="protein sequence ID" value="XCG63519.1"/>
    <property type="molecule type" value="Genomic_DNA"/>
</dbReference>
<sequence length="238" mass="24445">MTTTTRNHRIPTRAGTVSTAAALTADRVTKSLLGYGVIAGPVYLLTSLLQAATRDGFDVRRHAWSQLSLGDRGWIQTTNFVLSGLMVIAFAAGLRRALSGGAAVTWAPRLIAVFGLSLVTAGVFRVDPAAGFPVGTPQTGVMSTSALVHFAAGGVGFTALAVALLVLAGRLSGEGFEGLALACRIVAPLFLLTFVGMASGLLGAAGIPAFTLGVVGVLILLSALAVHRYRQMPDTAGR</sequence>
<dbReference type="InterPro" id="IPR009339">
    <property type="entry name" value="DUF998"/>
</dbReference>
<keyword evidence="1" id="KW-0472">Membrane</keyword>
<gene>
    <name evidence="2" type="ORF">ABLG96_20375</name>
</gene>